<evidence type="ECO:0000256" key="1">
    <source>
        <dbReference type="ARBA" id="ARBA00009660"/>
    </source>
</evidence>
<evidence type="ECO:0000256" key="5">
    <source>
        <dbReference type="ARBA" id="ARBA00023004"/>
    </source>
</evidence>
<evidence type="ECO:0000256" key="6">
    <source>
        <dbReference type="PIRNR" id="PIRNR002030"/>
    </source>
</evidence>
<proteinExistence type="inferred from homology"/>
<reference evidence="7 8" key="1">
    <citation type="journal article" date="2024" name="Chem. Sci.">
        <title>Discovery of megapolipeptins by genome mining of a Burkholderiales bacteria collection.</title>
        <authorList>
            <person name="Paulo B.S."/>
            <person name="Recchia M.J.J."/>
            <person name="Lee S."/>
            <person name="Fergusson C.H."/>
            <person name="Romanowski S.B."/>
            <person name="Hernandez A."/>
            <person name="Krull N."/>
            <person name="Liu D.Y."/>
            <person name="Cavanagh H."/>
            <person name="Bos A."/>
            <person name="Gray C.A."/>
            <person name="Murphy B.T."/>
            <person name="Linington R.G."/>
            <person name="Eustaquio A.S."/>
        </authorList>
    </citation>
    <scope>NUCLEOTIDE SEQUENCE [LARGE SCALE GENOMIC DNA]</scope>
    <source>
        <strain evidence="7 8">RL21-008-BIB-A</strain>
    </source>
</reference>
<evidence type="ECO:0000256" key="4">
    <source>
        <dbReference type="ARBA" id="ARBA00022723"/>
    </source>
</evidence>
<evidence type="ECO:0000313" key="7">
    <source>
        <dbReference type="EMBL" id="MFL9925924.1"/>
    </source>
</evidence>
<sequence>MTTSAAPTAKPAVVKDPSLFKDLGGLPVIQKVVADFVALMLADDRIKHTFRDTDLKRLDKTLVEQFCDLSGGGCIYTGDPMKEVHQGLQLTNAHFNALVEDLQLAMDKSDIPSHVQNRLLALLAPMQRDTVTR</sequence>
<keyword evidence="8" id="KW-1185">Reference proteome</keyword>
<dbReference type="EMBL" id="JAQQFM010000007">
    <property type="protein sequence ID" value="MFL9925924.1"/>
    <property type="molecule type" value="Genomic_DNA"/>
</dbReference>
<comment type="caution">
    <text evidence="7">The sequence shown here is derived from an EMBL/GenBank/DDBJ whole genome shotgun (WGS) entry which is preliminary data.</text>
</comment>
<keyword evidence="5 6" id="KW-0408">Iron</keyword>
<gene>
    <name evidence="7" type="ORF">PQR62_16730</name>
</gene>
<dbReference type="Gene3D" id="1.10.490.10">
    <property type="entry name" value="Globins"/>
    <property type="match status" value="1"/>
</dbReference>
<comment type="similarity">
    <text evidence="1 6">Belongs to the truncated hemoglobin family. Group I subfamily.</text>
</comment>
<evidence type="ECO:0000256" key="2">
    <source>
        <dbReference type="ARBA" id="ARBA00022448"/>
    </source>
</evidence>
<dbReference type="PIRSF" id="PIRSF002030">
    <property type="entry name" value="Globin_Protozoa/Cyanobacteria"/>
    <property type="match status" value="1"/>
</dbReference>
<keyword evidence="6" id="KW-0561">Oxygen transport</keyword>
<evidence type="ECO:0000256" key="3">
    <source>
        <dbReference type="ARBA" id="ARBA00022617"/>
    </source>
</evidence>
<dbReference type="InterPro" id="IPR012292">
    <property type="entry name" value="Globin/Proto"/>
</dbReference>
<dbReference type="Proteomes" id="UP001629246">
    <property type="component" value="Unassembled WGS sequence"/>
</dbReference>
<protein>
    <recommendedName>
        <fullName evidence="6">Group 1 truncated hemoglobin</fullName>
    </recommendedName>
</protein>
<name>A0ABW9ACI6_9BURK</name>
<dbReference type="InterPro" id="IPR009050">
    <property type="entry name" value="Globin-like_sf"/>
</dbReference>
<keyword evidence="3 6" id="KW-0349">Heme</keyword>
<accession>A0ABW9ACI6</accession>
<dbReference type="Pfam" id="PF01152">
    <property type="entry name" value="Bac_globin"/>
    <property type="match status" value="1"/>
</dbReference>
<dbReference type="SUPFAM" id="SSF46458">
    <property type="entry name" value="Globin-like"/>
    <property type="match status" value="1"/>
</dbReference>
<dbReference type="InterPro" id="IPR016339">
    <property type="entry name" value="Hemoglobin_trunc_I"/>
</dbReference>
<evidence type="ECO:0000313" key="8">
    <source>
        <dbReference type="Proteomes" id="UP001629246"/>
    </source>
</evidence>
<keyword evidence="2 6" id="KW-0813">Transport</keyword>
<organism evidence="7 8">
    <name type="scientific">Herbaspirillum lusitanum</name>
    <dbReference type="NCBI Taxonomy" id="213312"/>
    <lineage>
        <taxon>Bacteria</taxon>
        <taxon>Pseudomonadati</taxon>
        <taxon>Pseudomonadota</taxon>
        <taxon>Betaproteobacteria</taxon>
        <taxon>Burkholderiales</taxon>
        <taxon>Oxalobacteraceae</taxon>
        <taxon>Herbaspirillum</taxon>
    </lineage>
</organism>
<dbReference type="CDD" id="cd00454">
    <property type="entry name" value="TrHb1_N"/>
    <property type="match status" value="1"/>
</dbReference>
<keyword evidence="4 6" id="KW-0479">Metal-binding</keyword>
<dbReference type="InterPro" id="IPR001486">
    <property type="entry name" value="Hemoglobin_trunc"/>
</dbReference>
<comment type="cofactor">
    <cofactor evidence="6">
        <name>heme</name>
        <dbReference type="ChEBI" id="CHEBI:30413"/>
    </cofactor>
</comment>